<name>Q75K71_ORYSJ</name>
<protein>
    <submittedName>
        <fullName evidence="2">Uncharacterized protein</fullName>
    </submittedName>
</protein>
<accession>Q75K71</accession>
<reference evidence="4" key="3">
    <citation type="journal article" date="2005" name="Nature">
        <title>The map-based sequence of the rice genome.</title>
        <authorList>
            <consortium name="International rice genome sequencing project (IRGSP)"/>
            <person name="Matsumoto T."/>
            <person name="Wu J."/>
            <person name="Kanamori H."/>
            <person name="Katayose Y."/>
            <person name="Fujisawa M."/>
            <person name="Namiki N."/>
            <person name="Mizuno H."/>
            <person name="Yamamoto K."/>
            <person name="Antonio B.A."/>
            <person name="Baba T."/>
            <person name="Sakata K."/>
            <person name="Nagamura Y."/>
            <person name="Aoki H."/>
            <person name="Arikawa K."/>
            <person name="Arita K."/>
            <person name="Bito T."/>
            <person name="Chiden Y."/>
            <person name="Fujitsuka N."/>
            <person name="Fukunaka R."/>
            <person name="Hamada M."/>
            <person name="Harada C."/>
            <person name="Hayashi A."/>
            <person name="Hijishita S."/>
            <person name="Honda M."/>
            <person name="Hosokawa S."/>
            <person name="Ichikawa Y."/>
            <person name="Idonuma A."/>
            <person name="Iijima M."/>
            <person name="Ikeda M."/>
            <person name="Ikeno M."/>
            <person name="Ito K."/>
            <person name="Ito S."/>
            <person name="Ito T."/>
            <person name="Ito Y."/>
            <person name="Ito Y."/>
            <person name="Iwabuchi A."/>
            <person name="Kamiya K."/>
            <person name="Karasawa W."/>
            <person name="Kurita K."/>
            <person name="Katagiri S."/>
            <person name="Kikuta A."/>
            <person name="Kobayashi H."/>
            <person name="Kobayashi N."/>
            <person name="Machita K."/>
            <person name="Maehara T."/>
            <person name="Masukawa M."/>
            <person name="Mizubayashi T."/>
            <person name="Mukai Y."/>
            <person name="Nagasaki H."/>
            <person name="Nagata Y."/>
            <person name="Naito S."/>
            <person name="Nakashima M."/>
            <person name="Nakama Y."/>
            <person name="Nakamichi Y."/>
            <person name="Nakamura M."/>
            <person name="Meguro A."/>
            <person name="Negishi M."/>
            <person name="Ohta I."/>
            <person name="Ohta T."/>
            <person name="Okamoto M."/>
            <person name="Ono N."/>
            <person name="Saji S."/>
            <person name="Sakaguchi M."/>
            <person name="Sakai K."/>
            <person name="Shibata M."/>
            <person name="Shimokawa T."/>
            <person name="Song J."/>
            <person name="Takazaki Y."/>
            <person name="Terasawa K."/>
            <person name="Tsugane M."/>
            <person name="Tsuji K."/>
            <person name="Ueda S."/>
            <person name="Waki K."/>
            <person name="Yamagata H."/>
            <person name="Yamamoto M."/>
            <person name="Yamamoto S."/>
            <person name="Yamane H."/>
            <person name="Yoshiki S."/>
            <person name="Yoshihara R."/>
            <person name="Yukawa K."/>
            <person name="Zhong H."/>
            <person name="Yano M."/>
            <person name="Yuan Q."/>
            <person name="Ouyang S."/>
            <person name="Liu J."/>
            <person name="Jones K.M."/>
            <person name="Gansberger K."/>
            <person name="Moffat K."/>
            <person name="Hill J."/>
            <person name="Bera J."/>
            <person name="Fadrosh D."/>
            <person name="Jin S."/>
            <person name="Johri S."/>
            <person name="Kim M."/>
            <person name="Overton L."/>
            <person name="Reardon M."/>
            <person name="Tsitrin T."/>
            <person name="Vuong H."/>
            <person name="Weaver B."/>
            <person name="Ciecko A."/>
            <person name="Tallon L."/>
            <person name="Jackson J."/>
            <person name="Pai G."/>
            <person name="Aken S.V."/>
            <person name="Utterback T."/>
            <person name="Reidmuller S."/>
            <person name="Feldblyum T."/>
            <person name="Hsiao J."/>
            <person name="Zismann V."/>
            <person name="Iobst S."/>
            <person name="de Vazeille A.R."/>
            <person name="Buell C.R."/>
            <person name="Ying K."/>
            <person name="Li Y."/>
            <person name="Lu T."/>
            <person name="Huang Y."/>
            <person name="Zhao Q."/>
            <person name="Feng Q."/>
            <person name="Zhang L."/>
            <person name="Zhu J."/>
            <person name="Weng Q."/>
            <person name="Mu J."/>
            <person name="Lu Y."/>
            <person name="Fan D."/>
            <person name="Liu Y."/>
            <person name="Guan J."/>
            <person name="Zhang Y."/>
            <person name="Yu S."/>
            <person name="Liu X."/>
            <person name="Zhang Y."/>
            <person name="Hong G."/>
            <person name="Han B."/>
            <person name="Choisne N."/>
            <person name="Demange N."/>
            <person name="Orjeda G."/>
            <person name="Samain S."/>
            <person name="Cattolico L."/>
            <person name="Pelletier E."/>
            <person name="Couloux A."/>
            <person name="Segurens B."/>
            <person name="Wincker P."/>
            <person name="D'Hont A."/>
            <person name="Scarpelli C."/>
            <person name="Weissenbach J."/>
            <person name="Salanoubat M."/>
            <person name="Quetier F."/>
            <person name="Yu Y."/>
            <person name="Kim H.R."/>
            <person name="Rambo T."/>
            <person name="Currie J."/>
            <person name="Collura K."/>
            <person name="Luo M."/>
            <person name="Yang T."/>
            <person name="Ammiraju J.S.S."/>
            <person name="Engler F."/>
            <person name="Soderlund C."/>
            <person name="Wing R.A."/>
            <person name="Palmer L.E."/>
            <person name="de la Bastide M."/>
            <person name="Spiegel L."/>
            <person name="Nascimento L."/>
            <person name="Zutavern T."/>
            <person name="O'Shaughnessy A."/>
            <person name="Dike S."/>
            <person name="Dedhia N."/>
            <person name="Preston R."/>
            <person name="Balija V."/>
            <person name="McCombie W.R."/>
            <person name="Chow T."/>
            <person name="Chen H."/>
            <person name="Chung M."/>
            <person name="Chen C."/>
            <person name="Shaw J."/>
            <person name="Wu H."/>
            <person name="Hsiao K."/>
            <person name="Chao Y."/>
            <person name="Chu M."/>
            <person name="Cheng C."/>
            <person name="Hour A."/>
            <person name="Lee P."/>
            <person name="Lin S."/>
            <person name="Lin Y."/>
            <person name="Liou J."/>
            <person name="Liu S."/>
            <person name="Hsing Y."/>
            <person name="Raghuvanshi S."/>
            <person name="Mohanty A."/>
            <person name="Bharti A.K."/>
            <person name="Gaur A."/>
            <person name="Gupta V."/>
            <person name="Kumar D."/>
            <person name="Ravi V."/>
            <person name="Vij S."/>
            <person name="Kapur A."/>
            <person name="Khurana P."/>
            <person name="Khurana P."/>
            <person name="Khurana J.P."/>
            <person name="Tyagi A.K."/>
            <person name="Gaikwad K."/>
            <person name="Singh A."/>
            <person name="Dalal V."/>
            <person name="Srivastava S."/>
            <person name="Dixit A."/>
            <person name="Pal A.K."/>
            <person name="Ghazi I.A."/>
            <person name="Yadav M."/>
            <person name="Pandit A."/>
            <person name="Bhargava A."/>
            <person name="Sureshbabu K."/>
            <person name="Batra K."/>
            <person name="Sharma T.R."/>
            <person name="Mohapatra T."/>
            <person name="Singh N.K."/>
            <person name="Messing J."/>
            <person name="Nelson A.B."/>
            <person name="Fuks G."/>
            <person name="Kavchok S."/>
            <person name="Keizer G."/>
            <person name="Linton E."/>
            <person name="Llaca V."/>
            <person name="Song R."/>
            <person name="Tanyolac B."/>
            <person name="Young S."/>
            <person name="Ho-Il K."/>
            <person name="Hahn J.H."/>
            <person name="Sangsakoo G."/>
            <person name="Vanavichit A."/>
            <person name="de Mattos Luiz.A.T."/>
            <person name="Zimmer P.D."/>
            <person name="Malone G."/>
            <person name="Dellagostin O."/>
            <person name="de Oliveira A.C."/>
            <person name="Bevan M."/>
            <person name="Bancroft I."/>
            <person name="Minx P."/>
            <person name="Cordum H."/>
            <person name="Wilson R."/>
            <person name="Cheng Z."/>
            <person name="Jin W."/>
            <person name="Jiang J."/>
            <person name="Leong S.A."/>
            <person name="Iwama H."/>
            <person name="Gojobori T."/>
            <person name="Itoh T."/>
            <person name="Niimura Y."/>
            <person name="Fujii Y."/>
            <person name="Habara T."/>
            <person name="Sakai H."/>
            <person name="Sato Y."/>
            <person name="Wilson G."/>
            <person name="Kumar K."/>
            <person name="McCouch S."/>
            <person name="Juretic N."/>
            <person name="Hoen D."/>
            <person name="Wright S."/>
            <person name="Bruskiewich R."/>
            <person name="Bureau T."/>
            <person name="Miyao A."/>
            <person name="Hirochika H."/>
            <person name="Nishikawa T."/>
            <person name="Kadowaki K."/>
            <person name="Sugiura M."/>
            <person name="Burr B."/>
            <person name="Sasaki T."/>
        </authorList>
    </citation>
    <scope>NUCLEOTIDE SEQUENCE [LARGE SCALE GENOMIC DNA]</scope>
    <source>
        <strain evidence="4">cv. Nipponbare</strain>
    </source>
</reference>
<evidence type="ECO:0000256" key="1">
    <source>
        <dbReference type="SAM" id="Phobius"/>
    </source>
</evidence>
<feature type="transmembrane region" description="Helical" evidence="1">
    <location>
        <begin position="48"/>
        <end position="69"/>
    </location>
</feature>
<evidence type="ECO:0000313" key="3">
    <source>
        <dbReference type="EMBL" id="AAT93879.1"/>
    </source>
</evidence>
<dbReference type="EMBL" id="AC120987">
    <property type="protein sequence ID" value="AAT93879.1"/>
    <property type="molecule type" value="Genomic_DNA"/>
</dbReference>
<dbReference type="EMBL" id="AC108874">
    <property type="protein sequence ID" value="AAT01346.1"/>
    <property type="molecule type" value="Genomic_DNA"/>
</dbReference>
<reference evidence="2" key="1">
    <citation type="submission" date="2004-04" db="EMBL/GenBank/DDBJ databases">
        <title>Oryza sativa BAC OJ1005_E12 genomic sequence.</title>
        <authorList>
            <person name="Chow T.-Y."/>
            <person name="Hsing Y.-I.C."/>
            <person name="Chen C.-S."/>
            <person name="Chen H.-H."/>
            <person name="Liu S.-M."/>
            <person name="Chao Y.-T."/>
            <person name="Chang S.-J."/>
            <person name="Chen H.-C."/>
            <person name="Chen S.-K."/>
            <person name="Chen T.-R."/>
            <person name="Chen Y.-L."/>
            <person name="Cheng C.-H."/>
            <person name="Chung C.-I."/>
            <person name="Han S.-Y."/>
            <person name="Hsiao S.-H."/>
            <person name="Hsiung J.-N."/>
            <person name="Hsu C.-H."/>
            <person name="Huang J.-J."/>
            <person name="Kau P.-I."/>
            <person name="Lee M.-C."/>
            <person name="Leu H.-L."/>
            <person name="Li Y.-F."/>
            <person name="Lin S.-J."/>
            <person name="Lin Y.-C."/>
            <person name="Wu S.-W."/>
            <person name="Yu C.-Y."/>
            <person name="Yu S.-W."/>
            <person name="Wu H.-P."/>
            <person name="Shaw J.-F."/>
        </authorList>
    </citation>
    <scope>NUCLEOTIDE SEQUENCE</scope>
</reference>
<keyword evidence="1" id="KW-0812">Transmembrane</keyword>
<keyword evidence="1" id="KW-0472">Membrane</keyword>
<feature type="transmembrane region" description="Helical" evidence="1">
    <location>
        <begin position="89"/>
        <end position="111"/>
    </location>
</feature>
<evidence type="ECO:0000313" key="4">
    <source>
        <dbReference type="Proteomes" id="UP000000763"/>
    </source>
</evidence>
<dbReference type="Proteomes" id="UP000000763">
    <property type="component" value="Chromosome 5"/>
</dbReference>
<proteinExistence type="predicted"/>
<reference evidence="4" key="4">
    <citation type="journal article" date="2008" name="Nucleic Acids Res.">
        <title>The rice annotation project database (RAP-DB): 2008 update.</title>
        <authorList>
            <consortium name="The rice annotation project (RAP)"/>
        </authorList>
    </citation>
    <scope>GENOME REANNOTATION</scope>
    <source>
        <strain evidence="4">cv. Nipponbare</strain>
    </source>
</reference>
<dbReference type="AlphaFoldDB" id="Q75K71"/>
<evidence type="ECO:0000313" key="2">
    <source>
        <dbReference type="EMBL" id="AAT01346.1"/>
    </source>
</evidence>
<organism evidence="2 4">
    <name type="scientific">Oryza sativa subsp. japonica</name>
    <name type="common">Rice</name>
    <dbReference type="NCBI Taxonomy" id="39947"/>
    <lineage>
        <taxon>Eukaryota</taxon>
        <taxon>Viridiplantae</taxon>
        <taxon>Streptophyta</taxon>
        <taxon>Embryophyta</taxon>
        <taxon>Tracheophyta</taxon>
        <taxon>Spermatophyta</taxon>
        <taxon>Magnoliopsida</taxon>
        <taxon>Liliopsida</taxon>
        <taxon>Poales</taxon>
        <taxon>Poaceae</taxon>
        <taxon>BOP clade</taxon>
        <taxon>Oryzoideae</taxon>
        <taxon>Oryzeae</taxon>
        <taxon>Oryzinae</taxon>
        <taxon>Oryza</taxon>
        <taxon>Oryza sativa</taxon>
    </lineage>
</organism>
<reference evidence="3" key="2">
    <citation type="submission" date="2004-08" db="EMBL/GenBank/DDBJ databases">
        <title>Oryza sativa BAC OSJNBa0007A06 genomic sequence.</title>
        <authorList>
            <person name="Chow T.-Y."/>
            <person name="Hsing Y.-I.C."/>
            <person name="Chen C.-S."/>
            <person name="Chen H.-H."/>
            <person name="Liu S.-M."/>
            <person name="Chao Y.-T."/>
            <person name="Chang S.-J."/>
            <person name="Chen H.-C."/>
            <person name="Chen S.-K."/>
            <person name="Chen T.-R."/>
            <person name="Chen Y.-L."/>
            <person name="Cheng C.-H."/>
            <person name="Chung C.-I."/>
            <person name="Han S.-Y."/>
            <person name="Hsiao S.-H."/>
            <person name="Hsiung J.-N."/>
            <person name="Hsu C.-H."/>
            <person name="Huang J.-J."/>
            <person name="Kau P.-I."/>
            <person name="Lee M.-C."/>
            <person name="Leu H.-L."/>
            <person name="Li Y.-F."/>
            <person name="Lin S.-J."/>
            <person name="Lin Y.-C."/>
            <person name="Wu S.-W."/>
            <person name="Yu C.-Y."/>
            <person name="Yu S.-W."/>
            <person name="Wu H.-P."/>
            <person name="Shaw J.-F."/>
        </authorList>
    </citation>
    <scope>NUCLEOTIDE SEQUENCE</scope>
</reference>
<gene>
    <name evidence="2" type="ORF">OJ1005_E12.11</name>
    <name evidence="3" type="ORF">OSJNBa0007A06.1</name>
</gene>
<sequence length="120" mass="13996">MGGRVPSRIHGGQRGHLESSLYPYSCLCGHRRANMSCQHLWHSGDSSYSIGFACFMMILLGTMCTHGLHAKLARELYEVDDEDDDDDQIAYVVLRSVYYAWIYIIWSLSWWRTFYKYKSL</sequence>
<keyword evidence="1" id="KW-1133">Transmembrane helix</keyword>